<feature type="transmembrane region" description="Helical" evidence="4">
    <location>
        <begin position="354"/>
        <end position="373"/>
    </location>
</feature>
<dbReference type="AlphaFoldDB" id="A0A923N139"/>
<protein>
    <submittedName>
        <fullName evidence="6">Tetratricopeptide repeat protein</fullName>
    </submittedName>
</protein>
<evidence type="ECO:0000256" key="2">
    <source>
        <dbReference type="ARBA" id="ARBA00022777"/>
    </source>
</evidence>
<dbReference type="PANTHER" id="PTHR24421:SF60">
    <property type="entry name" value="SENSOR HISTIDINE KINASE COMP"/>
    <property type="match status" value="1"/>
</dbReference>
<evidence type="ECO:0000256" key="1">
    <source>
        <dbReference type="ARBA" id="ARBA00022679"/>
    </source>
</evidence>
<keyword evidence="7" id="KW-1185">Reference proteome</keyword>
<comment type="caution">
    <text evidence="6">The sequence shown here is derived from an EMBL/GenBank/DDBJ whole genome shotgun (WGS) entry which is preliminary data.</text>
</comment>
<dbReference type="EMBL" id="JACRUL010000038">
    <property type="protein sequence ID" value="MBC5845436.1"/>
    <property type="molecule type" value="Genomic_DNA"/>
</dbReference>
<keyword evidence="4" id="KW-0812">Transmembrane</keyword>
<dbReference type="CDD" id="cd16917">
    <property type="entry name" value="HATPase_UhpB-NarQ-NarX-like"/>
    <property type="match status" value="1"/>
</dbReference>
<organism evidence="6 7">
    <name type="scientific">Flavobacterium muglaense</name>
    <dbReference type="NCBI Taxonomy" id="2764716"/>
    <lineage>
        <taxon>Bacteria</taxon>
        <taxon>Pseudomonadati</taxon>
        <taxon>Bacteroidota</taxon>
        <taxon>Flavobacteriia</taxon>
        <taxon>Flavobacteriales</taxon>
        <taxon>Flavobacteriaceae</taxon>
        <taxon>Flavobacterium</taxon>
    </lineage>
</organism>
<sequence>MPRTQRPILQQILLVLFTLTVLISCDNKVQTITKKIDLTPINKLLEKGQDLYQKQEFDSSYYYYNKARNAAEQVQDTSRIIHALAMISFIQTNRGDYTGSENTSVEALPYLGNKHKFLYGEANIYHTLAKNYLCTYEYKNAIYYFKKTINTKTDLLDKANMENNVAFVLTQIGKTDEALSMYKVLLTQKEVYNEPETYSRILTNTGYCYMLKKSNKALPYLEKALRIKLSIKDDWGIISTYSALSDYYKEINTKKAKKYALIYYQRATKVNSVDFRLESLKQLINITDGSQLKKYSTLYITLNDSLTKARLHAKNSFAKIKYDSKKEKEENIRLKEQKAANLLQLEIQKTKTEGLYLLILVLLIATAFIYYYLRVKNRREKIQASYITEIQIAKKLHDELANDVYQMMKFTETQDLSAPDNKELLLQNMDAIYARTRNISKENGNIETGIHFTEQLKEMMSGFTTASTNVIVNNSNQIEWHSVTAEKKITLYRIIQELLVNMKKHSQCSLAIITFEPNHKTITIKYTDNGLGVNLQNIKTKNGLQNVENRIEAINGTITFDSSLNKGFHVNISIPS</sequence>
<keyword evidence="1" id="KW-0808">Transferase</keyword>
<keyword evidence="4" id="KW-1133">Transmembrane helix</keyword>
<dbReference type="Proteomes" id="UP000641454">
    <property type="component" value="Unassembled WGS sequence"/>
</dbReference>
<reference evidence="6 7" key="1">
    <citation type="submission" date="2020-08" db="EMBL/GenBank/DDBJ databases">
        <title>Description of novel Flavobacterium F-392 isolate.</title>
        <authorList>
            <person name="Saticioglu I.B."/>
            <person name="Duman M."/>
            <person name="Altun S."/>
        </authorList>
    </citation>
    <scope>NUCLEOTIDE SEQUENCE [LARGE SCALE GENOMIC DNA]</scope>
    <source>
        <strain evidence="6 7">F-392</strain>
    </source>
</reference>
<dbReference type="Gene3D" id="1.25.40.10">
    <property type="entry name" value="Tetratricopeptide repeat domain"/>
    <property type="match status" value="1"/>
</dbReference>
<dbReference type="Gene3D" id="3.30.565.10">
    <property type="entry name" value="Histidine kinase-like ATPase, C-terminal domain"/>
    <property type="match status" value="1"/>
</dbReference>
<evidence type="ECO:0000313" key="7">
    <source>
        <dbReference type="Proteomes" id="UP000641454"/>
    </source>
</evidence>
<dbReference type="PANTHER" id="PTHR24421">
    <property type="entry name" value="NITRATE/NITRITE SENSOR PROTEIN NARX-RELATED"/>
    <property type="match status" value="1"/>
</dbReference>
<name>A0A923N139_9FLAO</name>
<keyword evidence="3" id="KW-0902">Two-component regulatory system</keyword>
<dbReference type="InterPro" id="IPR003594">
    <property type="entry name" value="HATPase_dom"/>
</dbReference>
<gene>
    <name evidence="6" type="ORF">H8R25_13440</name>
</gene>
<dbReference type="SUPFAM" id="SSF48452">
    <property type="entry name" value="TPR-like"/>
    <property type="match status" value="2"/>
</dbReference>
<dbReference type="InterPro" id="IPR011990">
    <property type="entry name" value="TPR-like_helical_dom_sf"/>
</dbReference>
<evidence type="ECO:0000256" key="3">
    <source>
        <dbReference type="ARBA" id="ARBA00023012"/>
    </source>
</evidence>
<dbReference type="SUPFAM" id="SSF55874">
    <property type="entry name" value="ATPase domain of HSP90 chaperone/DNA topoisomerase II/histidine kinase"/>
    <property type="match status" value="1"/>
</dbReference>
<evidence type="ECO:0000256" key="4">
    <source>
        <dbReference type="SAM" id="Phobius"/>
    </source>
</evidence>
<dbReference type="Pfam" id="PF02518">
    <property type="entry name" value="HATPase_c"/>
    <property type="match status" value="1"/>
</dbReference>
<dbReference type="InterPro" id="IPR036890">
    <property type="entry name" value="HATPase_C_sf"/>
</dbReference>
<accession>A0A923N139</accession>
<dbReference type="GO" id="GO:0016301">
    <property type="term" value="F:kinase activity"/>
    <property type="evidence" value="ECO:0007669"/>
    <property type="project" value="UniProtKB-KW"/>
</dbReference>
<dbReference type="InterPro" id="IPR050482">
    <property type="entry name" value="Sensor_HK_TwoCompSys"/>
</dbReference>
<evidence type="ECO:0000313" key="6">
    <source>
        <dbReference type="EMBL" id="MBC5845436.1"/>
    </source>
</evidence>
<feature type="domain" description="Histidine kinase/HSP90-like ATPase" evidence="5">
    <location>
        <begin position="488"/>
        <end position="575"/>
    </location>
</feature>
<proteinExistence type="predicted"/>
<dbReference type="Pfam" id="PF13424">
    <property type="entry name" value="TPR_12"/>
    <property type="match status" value="1"/>
</dbReference>
<keyword evidence="2" id="KW-0418">Kinase</keyword>
<evidence type="ECO:0000259" key="5">
    <source>
        <dbReference type="Pfam" id="PF02518"/>
    </source>
</evidence>
<dbReference type="PROSITE" id="PS51257">
    <property type="entry name" value="PROKAR_LIPOPROTEIN"/>
    <property type="match status" value="1"/>
</dbReference>
<keyword evidence="4" id="KW-0472">Membrane</keyword>
<dbReference type="RefSeq" id="WP_187019979.1">
    <property type="nucleotide sequence ID" value="NZ_JACRUK010000039.1"/>
</dbReference>
<dbReference type="GO" id="GO:0000160">
    <property type="term" value="P:phosphorelay signal transduction system"/>
    <property type="evidence" value="ECO:0007669"/>
    <property type="project" value="UniProtKB-KW"/>
</dbReference>